<accession>A0A371X9D9</accession>
<sequence>MTLIRVLEIENFRAIRKLRWLPGPGVNCLIGPGDSGKSTILDAIDLCLGARRSLSFTDVDFHGIDFDQPIRISVTFGALDEPLKNIDAYGDFLVGFNAGTGIIEPEPGAGIETALTLQLTVRSDLEPEWSLISPRAQAAGRTRNLNWADRTRTAPARLGVTGDTHLTWRRGSVLSKLTGGKADTSSELTRLAREMRDAFDQAGLKELDDSLKLVTAAAGEMGVPVGAAVQALIDAGSISFTGGTISLHDENGIPLRSLGLGSSRLLIAALQRKAADKATTFLIDELEYGLEPHRIIRLLGALGAKEQVPPLQVFATTHSPTTVTELSAHQLHIVREKGGEHIVTRASDAGDVQGTVRAHAHALLATSIVVCEGGSEIGLMRGLDQHFTAAGNRSLAACGATLVNGNGDETFSRANALQSLGYRVAILRDSDKPAPAAAEATFLAGGGHVFDWGGGRALEQELFAALPDGPAGKLLELAIEVKDRALVEAHVKTISNGATSLSDLEIEVLLDGLSPDSRTLLGNAAARFGWLKTITTMETAGRTIVGPAYDDTDISLTGVMDGVLDWVADGAR</sequence>
<protein>
    <submittedName>
        <fullName evidence="2">ATP-dependent endonuclease</fullName>
    </submittedName>
</protein>
<organism evidence="2 3">
    <name type="scientific">Mesorhizobium denitrificans</name>
    <dbReference type="NCBI Taxonomy" id="2294114"/>
    <lineage>
        <taxon>Bacteria</taxon>
        <taxon>Pseudomonadati</taxon>
        <taxon>Pseudomonadota</taxon>
        <taxon>Alphaproteobacteria</taxon>
        <taxon>Hyphomicrobiales</taxon>
        <taxon>Phyllobacteriaceae</taxon>
        <taxon>Mesorhizobium</taxon>
    </lineage>
</organism>
<feature type="domain" description="ATPase AAA-type core" evidence="1">
    <location>
        <begin position="26"/>
        <end position="322"/>
    </location>
</feature>
<evidence type="ECO:0000313" key="2">
    <source>
        <dbReference type="EMBL" id="RFC65848.1"/>
    </source>
</evidence>
<dbReference type="InterPro" id="IPR027417">
    <property type="entry name" value="P-loop_NTPase"/>
</dbReference>
<dbReference type="PANTHER" id="PTHR43581:SF4">
    <property type="entry name" value="ATP_GTP PHOSPHATASE"/>
    <property type="match status" value="1"/>
</dbReference>
<dbReference type="PANTHER" id="PTHR43581">
    <property type="entry name" value="ATP/GTP PHOSPHATASE"/>
    <property type="match status" value="1"/>
</dbReference>
<keyword evidence="3" id="KW-1185">Reference proteome</keyword>
<dbReference type="EMBL" id="QURN01000013">
    <property type="protein sequence ID" value="RFC65848.1"/>
    <property type="molecule type" value="Genomic_DNA"/>
</dbReference>
<dbReference type="GO" id="GO:0005524">
    <property type="term" value="F:ATP binding"/>
    <property type="evidence" value="ECO:0007669"/>
    <property type="project" value="InterPro"/>
</dbReference>
<keyword evidence="2" id="KW-0255">Endonuclease</keyword>
<name>A0A371X9D9_9HYPH</name>
<dbReference type="InterPro" id="IPR003959">
    <property type="entry name" value="ATPase_AAA_core"/>
</dbReference>
<comment type="caution">
    <text evidence="2">The sequence shown here is derived from an EMBL/GenBank/DDBJ whole genome shotgun (WGS) entry which is preliminary data.</text>
</comment>
<keyword evidence="2" id="KW-0378">Hydrolase</keyword>
<dbReference type="Proteomes" id="UP000262379">
    <property type="component" value="Unassembled WGS sequence"/>
</dbReference>
<proteinExistence type="predicted"/>
<reference evidence="3" key="1">
    <citation type="submission" date="2018-08" db="EMBL/GenBank/DDBJ databases">
        <authorList>
            <person name="Im W.T."/>
        </authorList>
    </citation>
    <scope>NUCLEOTIDE SEQUENCE [LARGE SCALE GENOMIC DNA]</scope>
    <source>
        <strain evidence="3">LA-28</strain>
    </source>
</reference>
<dbReference type="InterPro" id="IPR051396">
    <property type="entry name" value="Bact_Antivir_Def_Nuclease"/>
</dbReference>
<dbReference type="Pfam" id="PF13304">
    <property type="entry name" value="AAA_21"/>
    <property type="match status" value="1"/>
</dbReference>
<dbReference type="GO" id="GO:0004519">
    <property type="term" value="F:endonuclease activity"/>
    <property type="evidence" value="ECO:0007669"/>
    <property type="project" value="UniProtKB-KW"/>
</dbReference>
<evidence type="ECO:0000313" key="3">
    <source>
        <dbReference type="Proteomes" id="UP000262379"/>
    </source>
</evidence>
<dbReference type="AlphaFoldDB" id="A0A371X9D9"/>
<keyword evidence="2" id="KW-0540">Nuclease</keyword>
<dbReference type="SUPFAM" id="SSF52540">
    <property type="entry name" value="P-loop containing nucleoside triphosphate hydrolases"/>
    <property type="match status" value="1"/>
</dbReference>
<dbReference type="Gene3D" id="3.40.50.300">
    <property type="entry name" value="P-loop containing nucleotide triphosphate hydrolases"/>
    <property type="match status" value="2"/>
</dbReference>
<evidence type="ECO:0000259" key="1">
    <source>
        <dbReference type="Pfam" id="PF13304"/>
    </source>
</evidence>
<dbReference type="RefSeq" id="WP_116624956.1">
    <property type="nucleotide sequence ID" value="NZ_QURN01000013.1"/>
</dbReference>
<dbReference type="GO" id="GO:0016887">
    <property type="term" value="F:ATP hydrolysis activity"/>
    <property type="evidence" value="ECO:0007669"/>
    <property type="project" value="InterPro"/>
</dbReference>
<gene>
    <name evidence="2" type="ORF">DY251_16190</name>
</gene>